<proteinExistence type="inferred from homology"/>
<sequence>MLHDPLENSKTVFHGLRFDVRALDVETASGKTFKKQYIAHPGAVVILPLFDNGDVLLIRNQRFAVGQRLLELPAGTKEKGEEAATTAARELEEETGYTAKKLTLLTSFFTSPGITNENMDAYLAQGLIKTAQKLDESEEIEVEIHPLQKALEMVRTGEIKDGKSINALLFYQAFYLRL</sequence>
<evidence type="ECO:0000256" key="5">
    <source>
        <dbReference type="ARBA" id="ARBA00022801"/>
    </source>
</evidence>
<dbReference type="AlphaFoldDB" id="A0A0H5DR71"/>
<dbReference type="CDD" id="cd03424">
    <property type="entry name" value="NUDIX_ADPRase_Nudt5_UGPPase_Nudt14"/>
    <property type="match status" value="1"/>
</dbReference>
<dbReference type="Proteomes" id="UP000220251">
    <property type="component" value="Unassembled WGS sequence"/>
</dbReference>
<dbReference type="PROSITE" id="PS51462">
    <property type="entry name" value="NUDIX"/>
    <property type="match status" value="1"/>
</dbReference>
<dbReference type="PANTHER" id="PTHR11839:SF18">
    <property type="entry name" value="NUDIX HYDROLASE DOMAIN-CONTAINING PROTEIN"/>
    <property type="match status" value="1"/>
</dbReference>
<evidence type="ECO:0000256" key="3">
    <source>
        <dbReference type="ARBA" id="ARBA00007275"/>
    </source>
</evidence>
<accession>A0A0H5DR71</accession>
<dbReference type="InterPro" id="IPR000086">
    <property type="entry name" value="NUDIX_hydrolase_dom"/>
</dbReference>
<protein>
    <recommendedName>
        <fullName evidence="4">GDP-mannose pyrophosphatase</fullName>
    </recommendedName>
    <alternativeName>
        <fullName evidence="6">GDP-mannose hydrolase</fullName>
    </alternativeName>
    <alternativeName>
        <fullName evidence="7">GDPMK</fullName>
    </alternativeName>
</protein>
<comment type="cofactor">
    <cofactor evidence="2">
        <name>Mg(2+)</name>
        <dbReference type="ChEBI" id="CHEBI:18420"/>
    </cofactor>
</comment>
<dbReference type="InterPro" id="IPR020084">
    <property type="entry name" value="NUDIX_hydrolase_CS"/>
</dbReference>
<organism evidence="9 10">
    <name type="scientific">Estrella lausannensis</name>
    <dbReference type="NCBI Taxonomy" id="483423"/>
    <lineage>
        <taxon>Bacteria</taxon>
        <taxon>Pseudomonadati</taxon>
        <taxon>Chlamydiota</taxon>
        <taxon>Chlamydiia</taxon>
        <taxon>Parachlamydiales</taxon>
        <taxon>Candidatus Criblamydiaceae</taxon>
        <taxon>Estrella</taxon>
    </lineage>
</organism>
<dbReference type="RefSeq" id="WP_158227829.1">
    <property type="nucleotide sequence ID" value="NZ_CWGJ01000015.1"/>
</dbReference>
<reference evidence="10" key="1">
    <citation type="submission" date="2015-06" db="EMBL/GenBank/DDBJ databases">
        <authorList>
            <person name="Bertelli C."/>
        </authorList>
    </citation>
    <scope>NUCLEOTIDE SEQUENCE [LARGE SCALE GENOMIC DNA]</scope>
    <source>
        <strain evidence="10">CRIB-30</strain>
    </source>
</reference>
<evidence type="ECO:0000259" key="8">
    <source>
        <dbReference type="PROSITE" id="PS51462"/>
    </source>
</evidence>
<evidence type="ECO:0000256" key="6">
    <source>
        <dbReference type="ARBA" id="ARBA00032162"/>
    </source>
</evidence>
<evidence type="ECO:0000313" key="9">
    <source>
        <dbReference type="EMBL" id="CRX38663.1"/>
    </source>
</evidence>
<dbReference type="FunFam" id="3.90.79.10:FF:000024">
    <property type="entry name" value="ADP-ribose pyrophosphatase"/>
    <property type="match status" value="1"/>
</dbReference>
<comment type="catalytic activity">
    <reaction evidence="1">
        <text>GDP-alpha-D-mannose + H2O = alpha-D-mannose 1-phosphate + GMP + 2 H(+)</text>
        <dbReference type="Rhea" id="RHEA:27978"/>
        <dbReference type="ChEBI" id="CHEBI:15377"/>
        <dbReference type="ChEBI" id="CHEBI:15378"/>
        <dbReference type="ChEBI" id="CHEBI:57527"/>
        <dbReference type="ChEBI" id="CHEBI:58115"/>
        <dbReference type="ChEBI" id="CHEBI:58409"/>
    </reaction>
</comment>
<gene>
    <name evidence="9" type="primary">nudF</name>
    <name evidence="9" type="ORF">ELAC_1324</name>
</gene>
<feature type="domain" description="Nudix hydrolase" evidence="8">
    <location>
        <begin position="36"/>
        <end position="172"/>
    </location>
</feature>
<dbReference type="PANTHER" id="PTHR11839">
    <property type="entry name" value="UDP/ADP-SUGAR PYROPHOSPHATASE"/>
    <property type="match status" value="1"/>
</dbReference>
<evidence type="ECO:0000256" key="7">
    <source>
        <dbReference type="ARBA" id="ARBA00032272"/>
    </source>
</evidence>
<dbReference type="SUPFAM" id="SSF55811">
    <property type="entry name" value="Nudix"/>
    <property type="match status" value="1"/>
</dbReference>
<dbReference type="GO" id="GO:0019693">
    <property type="term" value="P:ribose phosphate metabolic process"/>
    <property type="evidence" value="ECO:0007669"/>
    <property type="project" value="TreeGrafter"/>
</dbReference>
<name>A0A0H5DR71_9BACT</name>
<dbReference type="EMBL" id="CWGJ01000015">
    <property type="protein sequence ID" value="CRX38663.1"/>
    <property type="molecule type" value="Genomic_DNA"/>
</dbReference>
<evidence type="ECO:0000313" key="10">
    <source>
        <dbReference type="Proteomes" id="UP000220251"/>
    </source>
</evidence>
<dbReference type="Pfam" id="PF00293">
    <property type="entry name" value="NUDIX"/>
    <property type="match status" value="1"/>
</dbReference>
<comment type="similarity">
    <text evidence="3">Belongs to the Nudix hydrolase family. NudK subfamily.</text>
</comment>
<evidence type="ECO:0000256" key="2">
    <source>
        <dbReference type="ARBA" id="ARBA00001946"/>
    </source>
</evidence>
<dbReference type="Gene3D" id="3.90.79.10">
    <property type="entry name" value="Nucleoside Triphosphate Pyrophosphohydrolase"/>
    <property type="match status" value="1"/>
</dbReference>
<evidence type="ECO:0000256" key="1">
    <source>
        <dbReference type="ARBA" id="ARBA00000847"/>
    </source>
</evidence>
<dbReference type="PROSITE" id="PS00893">
    <property type="entry name" value="NUDIX_BOX"/>
    <property type="match status" value="1"/>
</dbReference>
<keyword evidence="10" id="KW-1185">Reference proteome</keyword>
<keyword evidence="5 9" id="KW-0378">Hydrolase</keyword>
<dbReference type="OrthoDB" id="9806150at2"/>
<evidence type="ECO:0000256" key="4">
    <source>
        <dbReference type="ARBA" id="ARBA00016377"/>
    </source>
</evidence>
<dbReference type="GO" id="GO:0016787">
    <property type="term" value="F:hydrolase activity"/>
    <property type="evidence" value="ECO:0007669"/>
    <property type="project" value="UniProtKB-KW"/>
</dbReference>
<dbReference type="InterPro" id="IPR015797">
    <property type="entry name" value="NUDIX_hydrolase-like_dom_sf"/>
</dbReference>
<dbReference type="GO" id="GO:0006753">
    <property type="term" value="P:nucleoside phosphate metabolic process"/>
    <property type="evidence" value="ECO:0007669"/>
    <property type="project" value="TreeGrafter"/>
</dbReference>